<evidence type="ECO:0000313" key="6">
    <source>
        <dbReference type="Proteomes" id="UP000191905"/>
    </source>
</evidence>
<dbReference type="HAMAP" id="MF_00724">
    <property type="entry name" value="FliE"/>
    <property type="match status" value="1"/>
</dbReference>
<dbReference type="AlphaFoldDB" id="A0A1V8RV57"/>
<comment type="subcellular location">
    <subcellularLocation>
        <location evidence="1 4">Bacterial flagellum basal body</location>
    </subcellularLocation>
</comment>
<name>A0A1V8RV57_9HYPH</name>
<accession>A0A1V8RV57</accession>
<keyword evidence="3 4" id="KW-0975">Bacterial flagellum</keyword>
<dbReference type="STRING" id="1873176.BFN67_11105"/>
<organism evidence="5 6">
    <name type="scientific">Manganibacter manganicus</name>
    <dbReference type="NCBI Taxonomy" id="1873176"/>
    <lineage>
        <taxon>Bacteria</taxon>
        <taxon>Pseudomonadati</taxon>
        <taxon>Pseudomonadota</taxon>
        <taxon>Alphaproteobacteria</taxon>
        <taxon>Hyphomicrobiales</taxon>
        <taxon>Phyllobacteriaceae</taxon>
        <taxon>Manganibacter</taxon>
    </lineage>
</organism>
<evidence type="ECO:0000256" key="2">
    <source>
        <dbReference type="ARBA" id="ARBA00009272"/>
    </source>
</evidence>
<reference evidence="5 6" key="1">
    <citation type="journal article" date="2016" name="Int. J. Syst. Evol. Microbiol.">
        <title>Pseudaminobacter manganicus sp. nov., isolated from sludge of a manganese mine.</title>
        <authorList>
            <person name="Li J."/>
            <person name="Huang J."/>
            <person name="Liao S."/>
            <person name="Wang G."/>
        </authorList>
    </citation>
    <scope>NUCLEOTIDE SEQUENCE [LARGE SCALE GENOMIC DNA]</scope>
    <source>
        <strain evidence="5 6">JH-7</strain>
    </source>
</reference>
<keyword evidence="5" id="KW-0969">Cilium</keyword>
<comment type="similarity">
    <text evidence="2 4">Belongs to the FliE family.</text>
</comment>
<dbReference type="PANTHER" id="PTHR34653:SF1">
    <property type="entry name" value="FLAGELLAR HOOK-BASAL BODY COMPLEX PROTEIN FLIE"/>
    <property type="match status" value="1"/>
</dbReference>
<dbReference type="PANTHER" id="PTHR34653">
    <property type="match status" value="1"/>
</dbReference>
<dbReference type="Pfam" id="PF02049">
    <property type="entry name" value="FliE"/>
    <property type="match status" value="1"/>
</dbReference>
<evidence type="ECO:0000256" key="1">
    <source>
        <dbReference type="ARBA" id="ARBA00004117"/>
    </source>
</evidence>
<evidence type="ECO:0000256" key="4">
    <source>
        <dbReference type="HAMAP-Rule" id="MF_00724"/>
    </source>
</evidence>
<keyword evidence="5" id="KW-0282">Flagellum</keyword>
<dbReference type="GO" id="GO:0071973">
    <property type="term" value="P:bacterial-type flagellum-dependent cell motility"/>
    <property type="evidence" value="ECO:0007669"/>
    <property type="project" value="InterPro"/>
</dbReference>
<dbReference type="EMBL" id="MDET01000003">
    <property type="protein sequence ID" value="OQM77033.1"/>
    <property type="molecule type" value="Genomic_DNA"/>
</dbReference>
<proteinExistence type="inferred from homology"/>
<dbReference type="GO" id="GO:0009425">
    <property type="term" value="C:bacterial-type flagellum basal body"/>
    <property type="evidence" value="ECO:0007669"/>
    <property type="project" value="UniProtKB-SubCell"/>
</dbReference>
<protein>
    <recommendedName>
        <fullName evidence="4">Flagellar hook-basal body complex protein FliE</fullName>
    </recommendedName>
</protein>
<dbReference type="OrthoDB" id="9812413at2"/>
<evidence type="ECO:0000256" key="3">
    <source>
        <dbReference type="ARBA" id="ARBA00023143"/>
    </source>
</evidence>
<sequence>MIGPIDTLHLKPAIDTNDGLGISAGKGAEAVSGADATSFTEALRQAAEQSVGTLEKAEHISLQALKGEADTRQVVDAVMNAQQTLQAAIAIRDKIVSAYLEVSRMSI</sequence>
<evidence type="ECO:0000313" key="5">
    <source>
        <dbReference type="EMBL" id="OQM77033.1"/>
    </source>
</evidence>
<dbReference type="InterPro" id="IPR001624">
    <property type="entry name" value="FliE"/>
</dbReference>
<dbReference type="RefSeq" id="WP_080918160.1">
    <property type="nucleotide sequence ID" value="NZ_MDET01000003.1"/>
</dbReference>
<keyword evidence="6" id="KW-1185">Reference proteome</keyword>
<dbReference type="GO" id="GO:0005198">
    <property type="term" value="F:structural molecule activity"/>
    <property type="evidence" value="ECO:0007669"/>
    <property type="project" value="InterPro"/>
</dbReference>
<gene>
    <name evidence="4" type="primary">fliE</name>
    <name evidence="5" type="ORF">BFN67_11105</name>
</gene>
<comment type="caution">
    <text evidence="5">The sequence shown here is derived from an EMBL/GenBank/DDBJ whole genome shotgun (WGS) entry which is preliminary data.</text>
</comment>
<dbReference type="GO" id="GO:0003774">
    <property type="term" value="F:cytoskeletal motor activity"/>
    <property type="evidence" value="ECO:0007669"/>
    <property type="project" value="InterPro"/>
</dbReference>
<keyword evidence="5" id="KW-0966">Cell projection</keyword>
<dbReference type="Proteomes" id="UP000191905">
    <property type="component" value="Unassembled WGS sequence"/>
</dbReference>